<accession>A0A444XCB3</accession>
<dbReference type="Proteomes" id="UP000464620">
    <property type="component" value="Chromosome B09"/>
</dbReference>
<dbReference type="PANTHER" id="PTHR43941">
    <property type="entry name" value="STRUCTURAL MAINTENANCE OF CHROMOSOMES PROTEIN 2"/>
    <property type="match status" value="1"/>
</dbReference>
<gene>
    <name evidence="3" type="ORF">Ahy_B09g094794</name>
    <name evidence="2" type="ORF">DS421_19g638100</name>
</gene>
<reference evidence="3 4" key="1">
    <citation type="submission" date="2019-01" db="EMBL/GenBank/DDBJ databases">
        <title>Sequencing of cultivated peanut Arachis hypogaea provides insights into genome evolution and oil improvement.</title>
        <authorList>
            <person name="Chen X."/>
        </authorList>
    </citation>
    <scope>NUCLEOTIDE SEQUENCE [LARGE SCALE GENOMIC DNA]</scope>
    <source>
        <strain evidence="4">cv. Fuhuasheng</strain>
        <strain evidence="3">GDAAS-fuhuasheng2018</strain>
        <tissue evidence="3">Leaves</tissue>
    </source>
</reference>
<sequence length="737" mass="83392">MGFVAGSFLHSPLPPLPLRSSSSSARNSHTSKSKFRASCCLRQNQDQNGVVSCTNRRTLFFMGISVLPLLRFKATALEENDEGNTLENIQKEETALGNDRPLSSSFVALLNVIGLLSSGVLAALYATAQKETTAAFETIHLMDSKLKEKEELIASLKNTYEFKLLEEEEERTKQLGEAKEEQQALISKLSSAEITIIRLEQEVKGEKKLVEELKLQIDSLETILSKTSAEKKDLEEKLKEKVDSTETLEQRINMLNSDLKDKEAGVQNLVLTLAEKESELMNLTSTYEKTKDDLSNAQLQIQELNDELLKSRKELEAKDSLANELNSKVSALTHENDDSRRKYVDMEKAYNYLKYTSDTSENNAARLLREREEELDQLKEQLQLVSDTATANKFDIANLSLERQHLKESLEKESEKVNSLQSELQTTQADLEKSREEASVLEKQLNESNKLQKSLEAEVSNLSSELTEVDESLQRSLEKATQEIQMLTNELRTTMEHLKKTQAELQSKSQELASALENRESLEREVTEIYKKAETTVEDLKEEKKLVASLYKEREALEKQVSNEKEARRLLEVDLVEATNSLEEVNQKAMVLNKQLERANSIISSLENEKETLIKSLQEQRNASKVAEENMEDAQTLIKKLGIERDNLENKGKKFQEELALSKGQILLLKSRVATLKKQPSKDEGESKVPTVNKRTSKAEKESNVATGDEQVPKDEGEKKVTVSARKSSRKRKTNSQ</sequence>
<dbReference type="GO" id="GO:0000793">
    <property type="term" value="C:condensed chromosome"/>
    <property type="evidence" value="ECO:0007669"/>
    <property type="project" value="TreeGrafter"/>
</dbReference>
<dbReference type="EMBL" id="SDMP01000019">
    <property type="protein sequence ID" value="RYQ87312.1"/>
    <property type="molecule type" value="Genomic_DNA"/>
</dbReference>
<dbReference type="AlphaFoldDB" id="A0A444XCB3"/>
<dbReference type="GO" id="GO:0000796">
    <property type="term" value="C:condensin complex"/>
    <property type="evidence" value="ECO:0007669"/>
    <property type="project" value="TreeGrafter"/>
</dbReference>
<protein>
    <submittedName>
        <fullName evidence="2">MAR-binding filament-like protein</fullName>
    </submittedName>
</protein>
<dbReference type="GO" id="GO:0007076">
    <property type="term" value="P:mitotic chromosome condensation"/>
    <property type="evidence" value="ECO:0007669"/>
    <property type="project" value="TreeGrafter"/>
</dbReference>
<dbReference type="PANTHER" id="PTHR43941:SF5">
    <property type="entry name" value="ELKS_RAB6-INTERACTING_CAST FAMILY PROTEIN"/>
    <property type="match status" value="1"/>
</dbReference>
<name>A0A444XCB3_ARAHY</name>
<evidence type="ECO:0000313" key="2">
    <source>
        <dbReference type="EMBL" id="QHN75762.1"/>
    </source>
</evidence>
<dbReference type="Gene3D" id="1.10.287.1490">
    <property type="match status" value="1"/>
</dbReference>
<dbReference type="GO" id="GO:0000785">
    <property type="term" value="C:chromatin"/>
    <property type="evidence" value="ECO:0007669"/>
    <property type="project" value="TreeGrafter"/>
</dbReference>
<dbReference type="Gramene" id="arahy.Tifrunner.gnm2.ann2.Ah19g038200.1">
    <property type="protein sequence ID" value="arahy.Tifrunner.gnm2.ann2.Ah19g038200.1-CDS"/>
    <property type="gene ID" value="arahy.Tifrunner.gnm2.ann2.Ah19g038200"/>
</dbReference>
<dbReference type="SMR" id="A0A444XCB3"/>
<feature type="region of interest" description="Disordered" evidence="1">
    <location>
        <begin position="413"/>
        <end position="439"/>
    </location>
</feature>
<evidence type="ECO:0000313" key="4">
    <source>
        <dbReference type="Proteomes" id="UP000289738"/>
    </source>
</evidence>
<proteinExistence type="predicted"/>
<evidence type="ECO:0000313" key="5">
    <source>
        <dbReference type="Proteomes" id="UP000464620"/>
    </source>
</evidence>
<evidence type="ECO:0000313" key="3">
    <source>
        <dbReference type="EMBL" id="RYQ87312.1"/>
    </source>
</evidence>
<feature type="compositionally biased region" description="Basic and acidic residues" evidence="1">
    <location>
        <begin position="711"/>
        <end position="721"/>
    </location>
</feature>
<feature type="compositionally biased region" description="Basic and acidic residues" evidence="1">
    <location>
        <begin position="430"/>
        <end position="439"/>
    </location>
</feature>
<dbReference type="GO" id="GO:0003682">
    <property type="term" value="F:chromatin binding"/>
    <property type="evidence" value="ECO:0007669"/>
    <property type="project" value="TreeGrafter"/>
</dbReference>
<reference evidence="2 5" key="2">
    <citation type="submission" date="2020-01" db="EMBL/GenBank/DDBJ databases">
        <title>Genome sequence of Arachis hypogaea, cultivar Shitouqi.</title>
        <authorList>
            <person name="Zhuang W."/>
            <person name="Chen H."/>
            <person name="Varshney R."/>
            <person name="Wang D."/>
            <person name="Ming R."/>
        </authorList>
    </citation>
    <scope>NUCLEOTIDE SEQUENCE [LARGE SCALE GENOMIC DNA]</scope>
    <source>
        <tissue evidence="2">Young leaf</tissue>
    </source>
</reference>
<dbReference type="EMBL" id="CP031001">
    <property type="protein sequence ID" value="QHN75762.1"/>
    <property type="molecule type" value="Genomic_DNA"/>
</dbReference>
<dbReference type="OrthoDB" id="10255522at2759"/>
<feature type="compositionally biased region" description="Basic residues" evidence="1">
    <location>
        <begin position="727"/>
        <end position="737"/>
    </location>
</feature>
<dbReference type="STRING" id="3818.A0A444XCB3"/>
<keyword evidence="4" id="KW-1185">Reference proteome</keyword>
<dbReference type="Proteomes" id="UP000289738">
    <property type="component" value="Chromosome B09"/>
</dbReference>
<evidence type="ECO:0000256" key="1">
    <source>
        <dbReference type="SAM" id="MobiDB-lite"/>
    </source>
</evidence>
<feature type="region of interest" description="Disordered" evidence="1">
    <location>
        <begin position="675"/>
        <end position="737"/>
    </location>
</feature>
<dbReference type="SUPFAM" id="SSF90257">
    <property type="entry name" value="Myosin rod fragments"/>
    <property type="match status" value="1"/>
</dbReference>
<organism evidence="3 4">
    <name type="scientific">Arachis hypogaea</name>
    <name type="common">Peanut</name>
    <dbReference type="NCBI Taxonomy" id="3818"/>
    <lineage>
        <taxon>Eukaryota</taxon>
        <taxon>Viridiplantae</taxon>
        <taxon>Streptophyta</taxon>
        <taxon>Embryophyta</taxon>
        <taxon>Tracheophyta</taxon>
        <taxon>Spermatophyta</taxon>
        <taxon>Magnoliopsida</taxon>
        <taxon>eudicotyledons</taxon>
        <taxon>Gunneridae</taxon>
        <taxon>Pentapetalae</taxon>
        <taxon>rosids</taxon>
        <taxon>fabids</taxon>
        <taxon>Fabales</taxon>
        <taxon>Fabaceae</taxon>
        <taxon>Papilionoideae</taxon>
        <taxon>50 kb inversion clade</taxon>
        <taxon>dalbergioids sensu lato</taxon>
        <taxon>Dalbergieae</taxon>
        <taxon>Pterocarpus clade</taxon>
        <taxon>Arachis</taxon>
    </lineage>
</organism>